<dbReference type="SUPFAM" id="SSF57256">
    <property type="entry name" value="Elafin-like"/>
    <property type="match status" value="2"/>
</dbReference>
<dbReference type="GO" id="GO:0030414">
    <property type="term" value="F:peptidase inhibitor activity"/>
    <property type="evidence" value="ECO:0007669"/>
    <property type="project" value="InterPro"/>
</dbReference>
<dbReference type="PRINTS" id="PR00003">
    <property type="entry name" value="4DISULPHCORE"/>
</dbReference>
<accession>A0A6B2L3C3</accession>
<dbReference type="Pfam" id="PF00095">
    <property type="entry name" value="WAP"/>
    <property type="match status" value="2"/>
</dbReference>
<dbReference type="InterPro" id="IPR008197">
    <property type="entry name" value="WAP_dom"/>
</dbReference>
<dbReference type="PROSITE" id="PS51390">
    <property type="entry name" value="WAP"/>
    <property type="match status" value="2"/>
</dbReference>
<dbReference type="Gene3D" id="4.10.75.10">
    <property type="entry name" value="Elafin-like"/>
    <property type="match status" value="2"/>
</dbReference>
<dbReference type="AlphaFoldDB" id="A0A6B2L3C3"/>
<protein>
    <recommendedName>
        <fullName evidence="1">WAP domain-containing protein</fullName>
    </recommendedName>
</protein>
<name>A0A6B2L3C3_9EUKA</name>
<dbReference type="SMART" id="SM00217">
    <property type="entry name" value="WAP"/>
    <property type="match status" value="2"/>
</dbReference>
<feature type="domain" description="WAP" evidence="1">
    <location>
        <begin position="17"/>
        <end position="62"/>
    </location>
</feature>
<dbReference type="InterPro" id="IPR036645">
    <property type="entry name" value="Elafin-like_sf"/>
</dbReference>
<evidence type="ECO:0000313" key="2">
    <source>
        <dbReference type="EMBL" id="NDV31387.1"/>
    </source>
</evidence>
<feature type="domain" description="WAP" evidence="1">
    <location>
        <begin position="114"/>
        <end position="159"/>
    </location>
</feature>
<dbReference type="EMBL" id="GIBP01002418">
    <property type="protein sequence ID" value="NDV31387.1"/>
    <property type="molecule type" value="Transcribed_RNA"/>
</dbReference>
<reference evidence="2" key="1">
    <citation type="journal article" date="2020" name="J. Eukaryot. Microbiol.">
        <title>De novo Sequencing, Assembly and Annotation of the Transcriptome for the Free-Living Testate Amoeba Arcella intermedia.</title>
        <authorList>
            <person name="Ribeiro G.M."/>
            <person name="Porfirio-Sousa A.L."/>
            <person name="Maurer-Alcala X.X."/>
            <person name="Katz L.A."/>
            <person name="Lahr D.J.G."/>
        </authorList>
    </citation>
    <scope>NUCLEOTIDE SEQUENCE</scope>
</reference>
<proteinExistence type="predicted"/>
<dbReference type="CDD" id="cd00199">
    <property type="entry name" value="WAP"/>
    <property type="match status" value="1"/>
</dbReference>
<dbReference type="GO" id="GO:0005576">
    <property type="term" value="C:extracellular region"/>
    <property type="evidence" value="ECO:0007669"/>
    <property type="project" value="InterPro"/>
</dbReference>
<evidence type="ECO:0000259" key="1">
    <source>
        <dbReference type="PROSITE" id="PS51390"/>
    </source>
</evidence>
<organism evidence="2">
    <name type="scientific">Arcella intermedia</name>
    <dbReference type="NCBI Taxonomy" id="1963864"/>
    <lineage>
        <taxon>Eukaryota</taxon>
        <taxon>Amoebozoa</taxon>
        <taxon>Tubulinea</taxon>
        <taxon>Elardia</taxon>
        <taxon>Arcellinida</taxon>
        <taxon>Sphaerothecina</taxon>
        <taxon>Arcellidae</taxon>
        <taxon>Arcella</taxon>
    </lineage>
</organism>
<sequence>MSANLLCDSSCSWQWGPCEKPGLCPVFDGFGTCDQKCDEDSSCPGAQRCCSNGCGHACMDVLQTDPKVCTFADCPGVIGVSIQVCPDGSTAGPVCERSPSGTCQWDQTTCPQDPVVHEGACPQILCGGFAPDTCSSDSNCTLSQKCCFSGCRKECMEAVKECHVAGTICYDPPLNMMPVALNESPECLACLNNNYCYRENANASCSWTPGFIDCMVSCTTTKPVKECKARDPCGCQALFGCGWCDVSNYVLVGDMGIPYSYGICMSSSLVNKCSAPLVSFGFNGNYVDSISTCEMISNASEALPAYGTAEVALSLGLNPNLVDGSSLATGILRIVMQRINEGVISEVDLQTQLDTILNYQSSRVVVKNILQALLISESQTKVQTVIEVYNIMNPDVRQICDSLHRAYANVLGFDVKYFKVCGLAPVMGLSVKRQTGSYSTYIHTSTLTQGNTNTGRHLSLGLLILLCSIFLSLI</sequence>